<keyword evidence="3" id="KW-1185">Reference proteome</keyword>
<reference evidence="2 3" key="1">
    <citation type="submission" date="2017-06" db="EMBL/GenBank/DDBJ databases">
        <title>A platform for efficient transgenesis in Macrostomum lignano, a flatworm model organism for stem cell research.</title>
        <authorList>
            <person name="Berezikov E."/>
        </authorList>
    </citation>
    <scope>NUCLEOTIDE SEQUENCE [LARGE SCALE GENOMIC DNA]</scope>
    <source>
        <strain evidence="2">DV1</strain>
        <tissue evidence="2">Whole organism</tissue>
    </source>
</reference>
<dbReference type="EMBL" id="NIVC01001549">
    <property type="protein sequence ID" value="PAA66580.1"/>
    <property type="molecule type" value="Genomic_DNA"/>
</dbReference>
<dbReference type="Gene3D" id="2.40.50.90">
    <property type="match status" value="1"/>
</dbReference>
<dbReference type="SUPFAM" id="SSF63748">
    <property type="entry name" value="Tudor/PWWP/MBT"/>
    <property type="match status" value="3"/>
</dbReference>
<dbReference type="CDD" id="cd20379">
    <property type="entry name" value="Tudor_dTUD-like"/>
    <property type="match status" value="1"/>
</dbReference>
<name>A0A267EYH8_9PLAT</name>
<protein>
    <recommendedName>
        <fullName evidence="1">Tudor domain-containing protein</fullName>
    </recommendedName>
</protein>
<dbReference type="AlphaFoldDB" id="A0A267EYH8"/>
<dbReference type="Pfam" id="PF00567">
    <property type="entry name" value="TUDOR"/>
    <property type="match status" value="3"/>
</dbReference>
<organism evidence="2 3">
    <name type="scientific">Macrostomum lignano</name>
    <dbReference type="NCBI Taxonomy" id="282301"/>
    <lineage>
        <taxon>Eukaryota</taxon>
        <taxon>Metazoa</taxon>
        <taxon>Spiralia</taxon>
        <taxon>Lophotrochozoa</taxon>
        <taxon>Platyhelminthes</taxon>
        <taxon>Rhabditophora</taxon>
        <taxon>Macrostomorpha</taxon>
        <taxon>Macrostomida</taxon>
        <taxon>Macrostomidae</taxon>
        <taxon>Macrostomum</taxon>
    </lineage>
</organism>
<feature type="domain" description="Tudor" evidence="1">
    <location>
        <begin position="51"/>
        <end position="114"/>
    </location>
</feature>
<dbReference type="SMART" id="SM00333">
    <property type="entry name" value="TUDOR"/>
    <property type="match status" value="2"/>
</dbReference>
<dbReference type="InterPro" id="IPR035437">
    <property type="entry name" value="SNase_OB-fold_sf"/>
</dbReference>
<evidence type="ECO:0000313" key="2">
    <source>
        <dbReference type="EMBL" id="PAA66580.1"/>
    </source>
</evidence>
<dbReference type="Gene3D" id="2.30.30.140">
    <property type="match status" value="2"/>
</dbReference>
<dbReference type="Proteomes" id="UP000215902">
    <property type="component" value="Unassembled WGS sequence"/>
</dbReference>
<dbReference type="PANTHER" id="PTHR16442:SF1">
    <property type="entry name" value="RING FINGER PROTEIN 17"/>
    <property type="match status" value="1"/>
</dbReference>
<evidence type="ECO:0000259" key="1">
    <source>
        <dbReference type="SMART" id="SM00333"/>
    </source>
</evidence>
<proteinExistence type="predicted"/>
<gene>
    <name evidence="2" type="ORF">BOX15_Mlig029508g2</name>
</gene>
<accession>A0A267EYH8</accession>
<evidence type="ECO:0000313" key="3">
    <source>
        <dbReference type="Proteomes" id="UP000215902"/>
    </source>
</evidence>
<feature type="domain" description="Tudor" evidence="1">
    <location>
        <begin position="504"/>
        <end position="564"/>
    </location>
</feature>
<dbReference type="InterPro" id="IPR002999">
    <property type="entry name" value="Tudor"/>
</dbReference>
<comment type="caution">
    <text evidence="2">The sequence shown here is derived from an EMBL/GenBank/DDBJ whole genome shotgun (WGS) entry which is preliminary data.</text>
</comment>
<dbReference type="PANTHER" id="PTHR16442">
    <property type="entry name" value="RING FINGER PROTEIN 17"/>
    <property type="match status" value="1"/>
</dbReference>
<sequence length="614" mass="68730">MDRTPVCCTAYTSPNDLWLQIRWDGGQQLKSLMVAATKWAAADQTANVPLSTLSSNKDWVLVRPNNWNLWFRARLLGPVASDKSCCQVQLVDFGNRLYLPQSPDRLLPMPEFFGEQKLPSCAVPCRLARISQRSDWSKRDAKRLEELLTMTTEDRILDAEFDWEKSSANAPTPVELYQRGSELSINDAFGNRTGSLIAKLRSGQAVNFLPANPTTLRSMPLVQQNQPINDFDNSWDQPFNGMVSHVTDKGIVFVQKDEKLLSGLQSQLELLSDSEDLVRFSASSLPDKDEIFAVFQEPPLRHYRGRVLELLGGQRVKLLIIDFGFELIVDWNQCAKLPGRIRYKPQCCPFLPVRQGQVKSGDPGMDRLSSLWKEVNKNTSPVRVTVTPTEVPDMDPVEVQTARIDVHLNNGGREDIVDFLLSTGASKCADTKTVDLSTCKYRNCREELNWDVDNIVCGTCTHVETENSVEQFVFFQPNTMQAVAEQLKLKLTISTDKLEKYDATSFKQLPTPVLVQKDEDGANFQRATVDNVDKTTCDVTYVDMGKRQQGVPIGRLYKLPSDLLTLPTICVKCQLINKATGSETDEVKIGDVKIFTIVGVADGAYKIAIVGTGH</sequence>